<keyword evidence="4" id="KW-1185">Reference proteome</keyword>
<feature type="region of interest" description="Disordered" evidence="1">
    <location>
        <begin position="111"/>
        <end position="181"/>
    </location>
</feature>
<feature type="compositionally biased region" description="Polar residues" evidence="1">
    <location>
        <begin position="153"/>
        <end position="170"/>
    </location>
</feature>
<evidence type="ECO:0000313" key="3">
    <source>
        <dbReference type="EMBL" id="CAI6376723.1"/>
    </source>
</evidence>
<feature type="compositionally biased region" description="Polar residues" evidence="1">
    <location>
        <begin position="296"/>
        <end position="306"/>
    </location>
</feature>
<feature type="compositionally biased region" description="Polar residues" evidence="1">
    <location>
        <begin position="111"/>
        <end position="122"/>
    </location>
</feature>
<evidence type="ECO:0000313" key="4">
    <source>
        <dbReference type="Proteomes" id="UP001160148"/>
    </source>
</evidence>
<dbReference type="AlphaFoldDB" id="A0AAV0Y8D7"/>
<comment type="caution">
    <text evidence="3">The sequence shown here is derived from an EMBL/GenBank/DDBJ whole genome shotgun (WGS) entry which is preliminary data.</text>
</comment>
<dbReference type="InterPro" id="IPR006578">
    <property type="entry name" value="MADF-dom"/>
</dbReference>
<evidence type="ECO:0000256" key="1">
    <source>
        <dbReference type="SAM" id="MobiDB-lite"/>
    </source>
</evidence>
<sequence>MNDLKWNGKEIISFLNIFQNYPCLWDVQSDNYLNRNVKDESYPKLLEDLRIAEIPGTPELIKNKIRILRDTYRKKLYEFQKSNDGANVEVHKPKLIWFSAADVFIHRSATDGESSSNLQCSTPEDDEDTANDTEFESDSEHSTAESQKEKLESQSLVESLRSASTTLSTPTRKRPPLKMLPPHPEKFLKQQPQHKQLPSMFEKAVNKLQKITEQSTADTEDQYDIFSKHLASQLRELPTRSFNFLQSKIQNLITEERMACINSSTIPPQSQGVDMSSQNSTTFQNFDSTYCEYENTHSGTSDTSSYIEEGDTYGYS</sequence>
<feature type="compositionally biased region" description="Acidic residues" evidence="1">
    <location>
        <begin position="123"/>
        <end position="137"/>
    </location>
</feature>
<evidence type="ECO:0000259" key="2">
    <source>
        <dbReference type="PROSITE" id="PS51029"/>
    </source>
</evidence>
<reference evidence="3 4" key="1">
    <citation type="submission" date="2023-01" db="EMBL/GenBank/DDBJ databases">
        <authorList>
            <person name="Whitehead M."/>
        </authorList>
    </citation>
    <scope>NUCLEOTIDE SEQUENCE [LARGE SCALE GENOMIC DNA]</scope>
</reference>
<feature type="region of interest" description="Disordered" evidence="1">
    <location>
        <begin position="295"/>
        <end position="316"/>
    </location>
</feature>
<dbReference type="PROSITE" id="PS51029">
    <property type="entry name" value="MADF"/>
    <property type="match status" value="1"/>
</dbReference>
<dbReference type="Pfam" id="PF10545">
    <property type="entry name" value="MADF_DNA_bdg"/>
    <property type="match status" value="1"/>
</dbReference>
<feature type="domain" description="MADF" evidence="2">
    <location>
        <begin position="13"/>
        <end position="110"/>
    </location>
</feature>
<feature type="compositionally biased region" description="Basic and acidic residues" evidence="1">
    <location>
        <begin position="138"/>
        <end position="152"/>
    </location>
</feature>
<dbReference type="Proteomes" id="UP001160148">
    <property type="component" value="Unassembled WGS sequence"/>
</dbReference>
<dbReference type="EMBL" id="CARXXK010001561">
    <property type="protein sequence ID" value="CAI6376723.1"/>
    <property type="molecule type" value="Genomic_DNA"/>
</dbReference>
<dbReference type="PANTHER" id="PTHR21505">
    <property type="entry name" value="MADF DOMAIN-CONTAINING PROTEIN-RELATED"/>
    <property type="match status" value="1"/>
</dbReference>
<dbReference type="PANTHER" id="PTHR21505:SF8">
    <property type="entry name" value="DPT-YFP REPRESSOR BY OVEREXPRESSION, ISOFORM D-RELATED"/>
    <property type="match status" value="1"/>
</dbReference>
<name>A0AAV0Y8D7_9HEMI</name>
<organism evidence="3 4">
    <name type="scientific">Macrosiphum euphorbiae</name>
    <name type="common">potato aphid</name>
    <dbReference type="NCBI Taxonomy" id="13131"/>
    <lineage>
        <taxon>Eukaryota</taxon>
        <taxon>Metazoa</taxon>
        <taxon>Ecdysozoa</taxon>
        <taxon>Arthropoda</taxon>
        <taxon>Hexapoda</taxon>
        <taxon>Insecta</taxon>
        <taxon>Pterygota</taxon>
        <taxon>Neoptera</taxon>
        <taxon>Paraneoptera</taxon>
        <taxon>Hemiptera</taxon>
        <taxon>Sternorrhyncha</taxon>
        <taxon>Aphidomorpha</taxon>
        <taxon>Aphidoidea</taxon>
        <taxon>Aphididae</taxon>
        <taxon>Macrosiphini</taxon>
        <taxon>Macrosiphum</taxon>
    </lineage>
</organism>
<protein>
    <recommendedName>
        <fullName evidence="2">MADF domain-containing protein</fullName>
    </recommendedName>
</protein>
<gene>
    <name evidence="3" type="ORF">MEUPH1_LOCUS30064</name>
</gene>
<accession>A0AAV0Y8D7</accession>
<proteinExistence type="predicted"/>